<proteinExistence type="inferred from homology"/>
<evidence type="ECO:0000256" key="1">
    <source>
        <dbReference type="ARBA" id="ARBA00004496"/>
    </source>
</evidence>
<protein>
    <recommendedName>
        <fullName evidence="4 12">Ribosomal RNA small subunit methyltransferase E</fullName>
        <ecNumber evidence="3 12">2.1.1.193</ecNumber>
    </recommendedName>
</protein>
<dbReference type="InterPro" id="IPR046886">
    <property type="entry name" value="RsmE_MTase_dom"/>
</dbReference>
<dbReference type="CDD" id="cd18084">
    <property type="entry name" value="RsmE-like"/>
    <property type="match status" value="1"/>
</dbReference>
<keyword evidence="8 12" id="KW-0808">Transferase</keyword>
<dbReference type="InterPro" id="IPR029028">
    <property type="entry name" value="Alpha/beta_knot_MTases"/>
</dbReference>
<evidence type="ECO:0000259" key="13">
    <source>
        <dbReference type="Pfam" id="PF04452"/>
    </source>
</evidence>
<evidence type="ECO:0000256" key="2">
    <source>
        <dbReference type="ARBA" id="ARBA00005528"/>
    </source>
</evidence>
<dbReference type="EC" id="2.1.1.193" evidence="3 12"/>
<comment type="similarity">
    <text evidence="2 12">Belongs to the RNA methyltransferase RsmE family.</text>
</comment>
<dbReference type="InterPro" id="IPR029026">
    <property type="entry name" value="tRNA_m1G_MTases_N"/>
</dbReference>
<comment type="catalytic activity">
    <reaction evidence="11 12">
        <text>uridine(1498) in 16S rRNA + S-adenosyl-L-methionine = N(3)-methyluridine(1498) in 16S rRNA + S-adenosyl-L-homocysteine + H(+)</text>
        <dbReference type="Rhea" id="RHEA:42920"/>
        <dbReference type="Rhea" id="RHEA-COMP:10283"/>
        <dbReference type="Rhea" id="RHEA-COMP:10284"/>
        <dbReference type="ChEBI" id="CHEBI:15378"/>
        <dbReference type="ChEBI" id="CHEBI:57856"/>
        <dbReference type="ChEBI" id="CHEBI:59789"/>
        <dbReference type="ChEBI" id="CHEBI:65315"/>
        <dbReference type="ChEBI" id="CHEBI:74502"/>
        <dbReference type="EC" id="2.1.1.193"/>
    </reaction>
</comment>
<evidence type="ECO:0000256" key="12">
    <source>
        <dbReference type="PIRNR" id="PIRNR015601"/>
    </source>
</evidence>
<keyword evidence="5 12" id="KW-0963">Cytoplasm</keyword>
<name>A0ABY7QUG0_9FIRM</name>
<dbReference type="EMBL" id="CP115667">
    <property type="protein sequence ID" value="WBW50367.1"/>
    <property type="molecule type" value="Genomic_DNA"/>
</dbReference>
<evidence type="ECO:0000256" key="5">
    <source>
        <dbReference type="ARBA" id="ARBA00022490"/>
    </source>
</evidence>
<dbReference type="NCBIfam" id="TIGR00046">
    <property type="entry name" value="RsmE family RNA methyltransferase"/>
    <property type="match status" value="1"/>
</dbReference>
<keyword evidence="7 12" id="KW-0489">Methyltransferase</keyword>
<dbReference type="PANTHER" id="PTHR30027:SF3">
    <property type="entry name" value="16S RRNA (URACIL(1498)-N(3))-METHYLTRANSFERASE"/>
    <property type="match status" value="1"/>
</dbReference>
<keyword evidence="15" id="KW-1185">Reference proteome</keyword>
<dbReference type="SUPFAM" id="SSF75217">
    <property type="entry name" value="alpha/beta knot"/>
    <property type="match status" value="1"/>
</dbReference>
<keyword evidence="9 12" id="KW-0949">S-adenosyl-L-methionine</keyword>
<evidence type="ECO:0000256" key="8">
    <source>
        <dbReference type="ARBA" id="ARBA00022679"/>
    </source>
</evidence>
<evidence type="ECO:0000256" key="7">
    <source>
        <dbReference type="ARBA" id="ARBA00022603"/>
    </source>
</evidence>
<dbReference type="PIRSF" id="PIRSF015601">
    <property type="entry name" value="MTase_slr0722"/>
    <property type="match status" value="1"/>
</dbReference>
<evidence type="ECO:0000256" key="10">
    <source>
        <dbReference type="ARBA" id="ARBA00025699"/>
    </source>
</evidence>
<evidence type="ECO:0000256" key="3">
    <source>
        <dbReference type="ARBA" id="ARBA00012328"/>
    </source>
</evidence>
<evidence type="ECO:0000256" key="6">
    <source>
        <dbReference type="ARBA" id="ARBA00022552"/>
    </source>
</evidence>
<accession>A0ABY7QUG0</accession>
<gene>
    <name evidence="14" type="ORF">O6R05_02155</name>
</gene>
<evidence type="ECO:0000256" key="11">
    <source>
        <dbReference type="ARBA" id="ARBA00047944"/>
    </source>
</evidence>
<comment type="function">
    <text evidence="10 12">Specifically methylates the N3 position of the uracil ring of uridine 1498 (m3U1498) in 16S rRNA. Acts on the fully assembled 30S ribosomal subunit.</text>
</comment>
<dbReference type="Pfam" id="PF04452">
    <property type="entry name" value="Methyltrans_RNA"/>
    <property type="match status" value="1"/>
</dbReference>
<reference evidence="14 15" key="1">
    <citation type="submission" date="2023-01" db="EMBL/GenBank/DDBJ databases">
        <authorList>
            <person name="Lee S.H."/>
            <person name="Jung H.S."/>
            <person name="Yun J.U."/>
        </authorList>
    </citation>
    <scope>NUCLEOTIDE SEQUENCE [LARGE SCALE GENOMIC DNA]</scope>
    <source>
        <strain evidence="14 15">CBA3646</strain>
    </source>
</reference>
<keyword evidence="6 12" id="KW-0698">rRNA processing</keyword>
<comment type="subcellular location">
    <subcellularLocation>
        <location evidence="1 12">Cytoplasm</location>
    </subcellularLocation>
</comment>
<dbReference type="PANTHER" id="PTHR30027">
    <property type="entry name" value="RIBOSOMAL RNA SMALL SUBUNIT METHYLTRANSFERASE E"/>
    <property type="match status" value="1"/>
</dbReference>
<evidence type="ECO:0000313" key="14">
    <source>
        <dbReference type="EMBL" id="WBW50367.1"/>
    </source>
</evidence>
<evidence type="ECO:0000256" key="9">
    <source>
        <dbReference type="ARBA" id="ARBA00022691"/>
    </source>
</evidence>
<evidence type="ECO:0000313" key="15">
    <source>
        <dbReference type="Proteomes" id="UP001210339"/>
    </source>
</evidence>
<evidence type="ECO:0000256" key="4">
    <source>
        <dbReference type="ARBA" id="ARBA00013673"/>
    </source>
</evidence>
<dbReference type="Gene3D" id="3.40.1280.10">
    <property type="match status" value="1"/>
</dbReference>
<dbReference type="RefSeq" id="WP_271191899.1">
    <property type="nucleotide sequence ID" value="NZ_CP115667.1"/>
</dbReference>
<organism evidence="14 15">
    <name type="scientific">Peptoniphilus equinus</name>
    <dbReference type="NCBI Taxonomy" id="3016343"/>
    <lineage>
        <taxon>Bacteria</taxon>
        <taxon>Bacillati</taxon>
        <taxon>Bacillota</taxon>
        <taxon>Tissierellia</taxon>
        <taxon>Tissierellales</taxon>
        <taxon>Peptoniphilaceae</taxon>
        <taxon>Peptoniphilus</taxon>
    </lineage>
</organism>
<dbReference type="Proteomes" id="UP001210339">
    <property type="component" value="Chromosome"/>
</dbReference>
<dbReference type="InterPro" id="IPR006700">
    <property type="entry name" value="RsmE"/>
</dbReference>
<feature type="domain" description="Ribosomal RNA small subunit methyltransferase E methyltransferase" evidence="13">
    <location>
        <begin position="69"/>
        <end position="221"/>
    </location>
</feature>
<sequence length="235" mass="25666">MYRFFGDVVDGVTSILSEKDSHHFKVLRIRPMEVVDCVRSDGVVEAVFLKEDDGRIYLKTVGQKTASHEAPGEVVLIQALIKNDKMEQVINSCVQVGVHSILPLIAANNVVKLEGKVDKKLKRWQTLAEVAAKQSKRDTIPEVLEPVTVADLKAFDGELVVCYENAAGTTAYDLELASQRVGLVIGPEGGFTEGEVDQLQAMGAHIITLGPRILRAETAALCGAFQLISLLERKL</sequence>